<dbReference type="PROSITE" id="PS00545">
    <property type="entry name" value="ALDOSE_1_EPIMERASE"/>
    <property type="match status" value="1"/>
</dbReference>
<dbReference type="Pfam" id="PF01263">
    <property type="entry name" value="Aldose_epim"/>
    <property type="match status" value="1"/>
</dbReference>
<feature type="binding site" evidence="10">
    <location>
        <position position="250"/>
    </location>
    <ligand>
        <name>beta-D-galactose</name>
        <dbReference type="ChEBI" id="CHEBI:27667"/>
    </ligand>
</feature>
<dbReference type="InterPro" id="IPR015443">
    <property type="entry name" value="Aldose_1-epimerase"/>
</dbReference>
<dbReference type="Gene3D" id="2.70.98.10">
    <property type="match status" value="1"/>
</dbReference>
<dbReference type="CDD" id="cd09019">
    <property type="entry name" value="galactose_mutarotase_like"/>
    <property type="match status" value="1"/>
</dbReference>
<sequence>MSVVRQNFGKTTDGKEISLYTVTNKNGAVMKVTDFGAILVSVIVPDREGRPTDVVLGFDSGEDYQLKNTPHFGATIGRNGNRIDQSSFLLNGEKVQLTPNENENNLHSGPVGYDLMMWEGREAENGVAFHRISPDGEQGFPGTFDVTVTYTLTEDNAVEIHYEGTCDRDTVANMTNHSYFNLGGHASGSVCGQLIQLNASRYTPVIDSKSIPTGEIAPVAGTPMDFREPRVIGEEIDADFEQLQMTGGYDHNFVLDKSSDGMEWMARACCRENGIYMEAFTDRPGVQFYTGNFIDGEVGKEGTVYAKRQGFCLESQYFPNSVNDPNFAHPFLKAGEKYDTRTMYRFSVR</sequence>
<feature type="binding site" evidence="11">
    <location>
        <begin position="177"/>
        <end position="179"/>
    </location>
    <ligand>
        <name>beta-D-galactose</name>
        <dbReference type="ChEBI" id="CHEBI:27667"/>
    </ligand>
</feature>
<dbReference type="Proteomes" id="UP000886723">
    <property type="component" value="Unassembled WGS sequence"/>
</dbReference>
<evidence type="ECO:0000256" key="10">
    <source>
        <dbReference type="PIRSR" id="PIRSR005096-2"/>
    </source>
</evidence>
<keyword evidence="7 8" id="KW-0119">Carbohydrate metabolism</keyword>
<feature type="binding site" evidence="11">
    <location>
        <begin position="81"/>
        <end position="82"/>
    </location>
    <ligand>
        <name>beta-D-galactose</name>
        <dbReference type="ChEBI" id="CHEBI:27667"/>
    </ligand>
</feature>
<name>A0A9D1T7E3_9FIRM</name>
<gene>
    <name evidence="12" type="ORF">IAA63_09760</name>
</gene>
<dbReference type="InterPro" id="IPR018052">
    <property type="entry name" value="Ald1_epimerase_CS"/>
</dbReference>
<feature type="active site" description="Proton acceptor" evidence="9">
    <location>
        <position position="314"/>
    </location>
</feature>
<evidence type="ECO:0000256" key="3">
    <source>
        <dbReference type="ARBA" id="ARBA00006206"/>
    </source>
</evidence>
<organism evidence="12 13">
    <name type="scientific">Candidatus Pullilachnospira stercoravium</name>
    <dbReference type="NCBI Taxonomy" id="2840913"/>
    <lineage>
        <taxon>Bacteria</taxon>
        <taxon>Bacillati</taxon>
        <taxon>Bacillota</taxon>
        <taxon>Clostridia</taxon>
        <taxon>Lachnospirales</taxon>
        <taxon>Lachnospiraceae</taxon>
        <taxon>Lachnospiraceae incertae sedis</taxon>
        <taxon>Candidatus Pullilachnospira</taxon>
    </lineage>
</organism>
<dbReference type="InterPro" id="IPR047215">
    <property type="entry name" value="Galactose_mutarotase-like"/>
</dbReference>
<comment type="caution">
    <text evidence="12">The sequence shown here is derived from an EMBL/GenBank/DDBJ whole genome shotgun (WGS) entry which is preliminary data.</text>
</comment>
<evidence type="ECO:0000256" key="9">
    <source>
        <dbReference type="PIRSR" id="PIRSR005096-1"/>
    </source>
</evidence>
<proteinExistence type="inferred from homology"/>
<dbReference type="GO" id="GO:0033499">
    <property type="term" value="P:galactose catabolic process via UDP-galactose, Leloir pathway"/>
    <property type="evidence" value="ECO:0007669"/>
    <property type="project" value="TreeGrafter"/>
</dbReference>
<protein>
    <recommendedName>
        <fullName evidence="5 8">Aldose 1-epimerase</fullName>
        <ecNumber evidence="4 8">5.1.3.3</ecNumber>
    </recommendedName>
</protein>
<evidence type="ECO:0000256" key="5">
    <source>
        <dbReference type="ARBA" id="ARBA00014165"/>
    </source>
</evidence>
<evidence type="ECO:0000256" key="2">
    <source>
        <dbReference type="ARBA" id="ARBA00005028"/>
    </source>
</evidence>
<dbReference type="AlphaFoldDB" id="A0A9D1T7E3"/>
<dbReference type="InterPro" id="IPR008183">
    <property type="entry name" value="Aldose_1/G6P_1-epimerase"/>
</dbReference>
<reference evidence="12" key="2">
    <citation type="journal article" date="2021" name="PeerJ">
        <title>Extensive microbial diversity within the chicken gut microbiome revealed by metagenomics and culture.</title>
        <authorList>
            <person name="Gilroy R."/>
            <person name="Ravi A."/>
            <person name="Getino M."/>
            <person name="Pursley I."/>
            <person name="Horton D.L."/>
            <person name="Alikhan N.F."/>
            <person name="Baker D."/>
            <person name="Gharbi K."/>
            <person name="Hall N."/>
            <person name="Watson M."/>
            <person name="Adriaenssens E.M."/>
            <person name="Foster-Nyarko E."/>
            <person name="Jarju S."/>
            <person name="Secka A."/>
            <person name="Antonio M."/>
            <person name="Oren A."/>
            <person name="Chaudhuri R.R."/>
            <person name="La Ragione R."/>
            <person name="Hildebrand F."/>
            <person name="Pallen M.J."/>
        </authorList>
    </citation>
    <scope>NUCLEOTIDE SEQUENCE</scope>
    <source>
        <strain evidence="12">ChiBcec2-4451</strain>
    </source>
</reference>
<feature type="active site" description="Proton donor" evidence="9">
    <location>
        <position position="177"/>
    </location>
</feature>
<dbReference type="GO" id="GO:0004034">
    <property type="term" value="F:aldose 1-epimerase activity"/>
    <property type="evidence" value="ECO:0007669"/>
    <property type="project" value="UniProtKB-EC"/>
</dbReference>
<accession>A0A9D1T7E3</accession>
<reference evidence="12" key="1">
    <citation type="submission" date="2020-10" db="EMBL/GenBank/DDBJ databases">
        <authorList>
            <person name="Gilroy R."/>
        </authorList>
    </citation>
    <scope>NUCLEOTIDE SEQUENCE</scope>
    <source>
        <strain evidence="12">ChiBcec2-4451</strain>
    </source>
</reference>
<evidence type="ECO:0000313" key="13">
    <source>
        <dbReference type="Proteomes" id="UP000886723"/>
    </source>
</evidence>
<dbReference type="GO" id="GO:0006006">
    <property type="term" value="P:glucose metabolic process"/>
    <property type="evidence" value="ECO:0007669"/>
    <property type="project" value="TreeGrafter"/>
</dbReference>
<dbReference type="SUPFAM" id="SSF74650">
    <property type="entry name" value="Galactose mutarotase-like"/>
    <property type="match status" value="1"/>
</dbReference>
<evidence type="ECO:0000256" key="7">
    <source>
        <dbReference type="ARBA" id="ARBA00023277"/>
    </source>
</evidence>
<dbReference type="GO" id="GO:0030246">
    <property type="term" value="F:carbohydrate binding"/>
    <property type="evidence" value="ECO:0007669"/>
    <property type="project" value="InterPro"/>
</dbReference>
<dbReference type="InterPro" id="IPR014718">
    <property type="entry name" value="GH-type_carb-bd"/>
</dbReference>
<dbReference type="PANTHER" id="PTHR10091:SF0">
    <property type="entry name" value="GALACTOSE MUTAROTASE"/>
    <property type="match status" value="1"/>
</dbReference>
<evidence type="ECO:0000256" key="4">
    <source>
        <dbReference type="ARBA" id="ARBA00013185"/>
    </source>
</evidence>
<dbReference type="NCBIfam" id="NF008277">
    <property type="entry name" value="PRK11055.1"/>
    <property type="match status" value="1"/>
</dbReference>
<dbReference type="EMBL" id="DVON01000203">
    <property type="protein sequence ID" value="HIV13408.1"/>
    <property type="molecule type" value="Genomic_DNA"/>
</dbReference>
<evidence type="ECO:0000256" key="1">
    <source>
        <dbReference type="ARBA" id="ARBA00001614"/>
    </source>
</evidence>
<dbReference type="PIRSF" id="PIRSF005096">
    <property type="entry name" value="GALM"/>
    <property type="match status" value="1"/>
</dbReference>
<dbReference type="InterPro" id="IPR011013">
    <property type="entry name" value="Gal_mutarotase_sf_dom"/>
</dbReference>
<comment type="catalytic activity">
    <reaction evidence="1 8">
        <text>alpha-D-glucose = beta-D-glucose</text>
        <dbReference type="Rhea" id="RHEA:10264"/>
        <dbReference type="ChEBI" id="CHEBI:15903"/>
        <dbReference type="ChEBI" id="CHEBI:17925"/>
        <dbReference type="EC" id="5.1.3.3"/>
    </reaction>
</comment>
<evidence type="ECO:0000256" key="6">
    <source>
        <dbReference type="ARBA" id="ARBA00023235"/>
    </source>
</evidence>
<evidence type="ECO:0000256" key="11">
    <source>
        <dbReference type="PIRSR" id="PIRSR005096-3"/>
    </source>
</evidence>
<evidence type="ECO:0000256" key="8">
    <source>
        <dbReference type="PIRNR" id="PIRNR005096"/>
    </source>
</evidence>
<keyword evidence="6 8" id="KW-0413">Isomerase</keyword>
<comment type="similarity">
    <text evidence="3 8">Belongs to the aldose epimerase family.</text>
</comment>
<evidence type="ECO:0000313" key="12">
    <source>
        <dbReference type="EMBL" id="HIV13408.1"/>
    </source>
</evidence>
<comment type="pathway">
    <text evidence="2 8">Carbohydrate metabolism; hexose metabolism.</text>
</comment>
<dbReference type="PANTHER" id="PTHR10091">
    <property type="entry name" value="ALDOSE-1-EPIMERASE"/>
    <property type="match status" value="1"/>
</dbReference>
<dbReference type="EC" id="5.1.3.3" evidence="4 8"/>